<proteinExistence type="predicted"/>
<dbReference type="OrthoDB" id="9954708at2759"/>
<dbReference type="GeneTree" id="ENSGT01010000229929"/>
<evidence type="ECO:0000313" key="1">
    <source>
        <dbReference type="Ensembl" id="ENSLLEP00000015542.1"/>
    </source>
</evidence>
<dbReference type="Proteomes" id="UP000694569">
    <property type="component" value="Unplaced"/>
</dbReference>
<accession>A0A8C5MKX0</accession>
<reference evidence="1" key="2">
    <citation type="submission" date="2025-09" db="UniProtKB">
        <authorList>
            <consortium name="Ensembl"/>
        </authorList>
    </citation>
    <scope>IDENTIFICATION</scope>
</reference>
<protein>
    <submittedName>
        <fullName evidence="1">Uncharacterized protein</fullName>
    </submittedName>
</protein>
<name>A0A8C5MKX0_9ANUR</name>
<dbReference type="AlphaFoldDB" id="A0A8C5MKX0"/>
<evidence type="ECO:0000313" key="2">
    <source>
        <dbReference type="Proteomes" id="UP000694569"/>
    </source>
</evidence>
<dbReference type="Ensembl" id="ENSLLET00000016135.1">
    <property type="protein sequence ID" value="ENSLLEP00000015542.1"/>
    <property type="gene ID" value="ENSLLEG00000009882.1"/>
</dbReference>
<reference evidence="1" key="1">
    <citation type="submission" date="2025-08" db="UniProtKB">
        <authorList>
            <consortium name="Ensembl"/>
        </authorList>
    </citation>
    <scope>IDENTIFICATION</scope>
</reference>
<organism evidence="1 2">
    <name type="scientific">Leptobrachium leishanense</name>
    <name type="common">Leishan spiny toad</name>
    <dbReference type="NCBI Taxonomy" id="445787"/>
    <lineage>
        <taxon>Eukaryota</taxon>
        <taxon>Metazoa</taxon>
        <taxon>Chordata</taxon>
        <taxon>Craniata</taxon>
        <taxon>Vertebrata</taxon>
        <taxon>Euteleostomi</taxon>
        <taxon>Amphibia</taxon>
        <taxon>Batrachia</taxon>
        <taxon>Anura</taxon>
        <taxon>Pelobatoidea</taxon>
        <taxon>Megophryidae</taxon>
        <taxon>Leptobrachium</taxon>
    </lineage>
</organism>
<sequence>MSFFSTPSLPGRCVWDHCPAERPSHVSSSMPLLMEGGFLSKSHDTWPHSFFPLHGSVILVPLQKNNPKVWCSLDATQYSLSSKHDELNLPCCLVSCGLSAWECFDVL</sequence>
<keyword evidence="2" id="KW-1185">Reference proteome</keyword>